<name>A0AA94XUJ2_9MICC</name>
<dbReference type="Pfam" id="PF18994">
    <property type="entry name" value="Prophage_tailD1"/>
    <property type="match status" value="1"/>
</dbReference>
<evidence type="ECO:0000259" key="1">
    <source>
        <dbReference type="Pfam" id="PF06605"/>
    </source>
</evidence>
<dbReference type="Gene3D" id="2.60.120.260">
    <property type="entry name" value="Galactose-binding domain-like"/>
    <property type="match status" value="1"/>
</dbReference>
<evidence type="ECO:0000313" key="3">
    <source>
        <dbReference type="EMBL" id="UUX60180.1"/>
    </source>
</evidence>
<accession>A0AA94XUJ2</accession>
<feature type="domain" description="Tail spike" evidence="1">
    <location>
        <begin position="525"/>
        <end position="768"/>
    </location>
</feature>
<dbReference type="EMBL" id="CP102487">
    <property type="protein sequence ID" value="UUX60180.1"/>
    <property type="molecule type" value="Genomic_DNA"/>
</dbReference>
<sequence length="882" mass="95284">MWDDRFGWSGEIPTSFPGLNPVALQRITPGTGLNYPDSITPARNWTRVVGGANDGYVQGQWGYQMGLNTVNPATDKGGFKLSNFAGLWPSAGKLLVGLWTRQNYVMTHSPLMSTRGGNPLVYLATYSSGRLRHQVYNASGVAILDQPEDTPWVQTLDWQFVGQLLDMDAKTSQLFSVNQTSKAVWLGPVRSFTGTPNPSSTADLDIYALPSGAMWTTGVFDEAVVAHPSASFDLAAFADAMSLGLWADGQLNANRSNFTLTEIGITANGDRELSTGAERVSWATLPVVDGAPAGSTPYWSSDNGASWQTGAQLPTAFTGLLRWTVPVGNGQTFSGFNVEEPAEPAPTLAPIPNQTLEQGGIVNIPLEFSNQGTPSWTIVAPEITVATIAGSTLTLAAGFEVGTGEASITLADEIGRTVTQAFTVTVNARQWESTPPPKYPHAPVILWNDEAPEAGIIDALSAVVTNEVNGEQKFEMQIPVNHKHAGILDAERRITVADETYWIRRITKARAGRRILLDVYAEARFYELATKGQIDAREFQQVTAGDVMTIALAGTGWTVGVANVTSLRTWSTENTNPLELLREVQKNHGGDLLFDNANRLVSLVASSGRDQGIGFFQGRGLTDSKSVVDTTSLVTRIYAKNEDGLTIAAINGGKPYVEDFSFTTEVKEAVYDFKSGTSPYTMLATAQATLAKRSQPERSYEVTVSDFSARSDSDLDRFDAGDYVTVVDEEVGISSRQRIVKLEYDVIRPWNSKITLSAKLRELGSSETTDSGVLDTGSGVGTFDLVPFNLLLNSRFDNDLAHWANFGVQVVPGHGTGDKAVRFSGSGERWIEQTIAPDNRDSYAFSMDLVSQGPAGWSPNVTVQAVVTYEDGSSETIDLELS</sequence>
<evidence type="ECO:0000259" key="2">
    <source>
        <dbReference type="Pfam" id="PF18994"/>
    </source>
</evidence>
<reference evidence="3" key="1">
    <citation type="journal article" date="2022" name="Pest Manag. Sci.">
        <title>Glutamicibacter halophytocola-mediated host fitness of potato tuber moth on Solanaceae crops.</title>
        <authorList>
            <person name="Wang W."/>
            <person name="Xiao G."/>
            <person name="Du G."/>
            <person name="Chang L."/>
            <person name="Yang Y."/>
            <person name="Ye J."/>
            <person name="Chen B."/>
        </authorList>
    </citation>
    <scope>NUCLEOTIDE SEQUENCE</scope>
    <source>
        <strain evidence="3">S2</strain>
    </source>
</reference>
<gene>
    <name evidence="3" type="ORF">NUH22_06090</name>
</gene>
<dbReference type="AlphaFoldDB" id="A0AA94XUJ2"/>
<protein>
    <submittedName>
        <fullName evidence="3">Phage tail protein</fullName>
    </submittedName>
</protein>
<organism evidence="3 4">
    <name type="scientific">Glutamicibacter halophytocola</name>
    <dbReference type="NCBI Taxonomy" id="1933880"/>
    <lineage>
        <taxon>Bacteria</taxon>
        <taxon>Bacillati</taxon>
        <taxon>Actinomycetota</taxon>
        <taxon>Actinomycetes</taxon>
        <taxon>Micrococcales</taxon>
        <taxon>Micrococcaceae</taxon>
        <taxon>Glutamicibacter</taxon>
    </lineage>
</organism>
<dbReference type="Pfam" id="PF06605">
    <property type="entry name" value="Prophage_tail"/>
    <property type="match status" value="1"/>
</dbReference>
<dbReference type="Proteomes" id="UP001060018">
    <property type="component" value="Chromosome"/>
</dbReference>
<feature type="domain" description="Prophage endopeptidase tail N-terminal" evidence="2">
    <location>
        <begin position="448"/>
        <end position="523"/>
    </location>
</feature>
<dbReference type="NCBIfam" id="TIGR01665">
    <property type="entry name" value="put_anti_recept"/>
    <property type="match status" value="1"/>
</dbReference>
<dbReference type="InterPro" id="IPR010572">
    <property type="entry name" value="Tail_dom"/>
</dbReference>
<evidence type="ECO:0000313" key="4">
    <source>
        <dbReference type="Proteomes" id="UP001060018"/>
    </source>
</evidence>
<dbReference type="RefSeq" id="WP_257746165.1">
    <property type="nucleotide sequence ID" value="NZ_CP102487.1"/>
</dbReference>
<dbReference type="InterPro" id="IPR044051">
    <property type="entry name" value="Prophage_tail_N"/>
</dbReference>
<dbReference type="InterPro" id="IPR007119">
    <property type="entry name" value="Phage_tail_spike_N"/>
</dbReference>
<proteinExistence type="predicted"/>